<accession>A0A9J6F7N2</accession>
<proteinExistence type="predicted"/>
<feature type="region of interest" description="Disordered" evidence="1">
    <location>
        <begin position="116"/>
        <end position="140"/>
    </location>
</feature>
<evidence type="ECO:0000313" key="3">
    <source>
        <dbReference type="Proteomes" id="UP000821853"/>
    </source>
</evidence>
<sequence length="205" mass="21714">MCHAGAVCLQGIATIASSLLPSGHLQLLPVIPRISHFKTDRHSVVICLKKVAAAILTFRVFASSQPSNLQPVASGPRPNLTPDAPGASNAPHGLAPLLLLRISGKRFLSAAEVLSGVSGPRPREKNKKENGTRKDAPTPGAHIIVKTNKQKETSPASLRDHSMQPLDLNNAALLEPGVWTLRRQKTQSSSTANVSASFFVAFASV</sequence>
<evidence type="ECO:0000256" key="1">
    <source>
        <dbReference type="SAM" id="MobiDB-lite"/>
    </source>
</evidence>
<name>A0A9J6F7N2_HAELO</name>
<protein>
    <submittedName>
        <fullName evidence="2">Uncharacterized protein</fullName>
    </submittedName>
</protein>
<organism evidence="2 3">
    <name type="scientific">Haemaphysalis longicornis</name>
    <name type="common">Bush tick</name>
    <dbReference type="NCBI Taxonomy" id="44386"/>
    <lineage>
        <taxon>Eukaryota</taxon>
        <taxon>Metazoa</taxon>
        <taxon>Ecdysozoa</taxon>
        <taxon>Arthropoda</taxon>
        <taxon>Chelicerata</taxon>
        <taxon>Arachnida</taxon>
        <taxon>Acari</taxon>
        <taxon>Parasitiformes</taxon>
        <taxon>Ixodida</taxon>
        <taxon>Ixodoidea</taxon>
        <taxon>Ixodidae</taxon>
        <taxon>Haemaphysalinae</taxon>
        <taxon>Haemaphysalis</taxon>
    </lineage>
</organism>
<feature type="compositionally biased region" description="Basic and acidic residues" evidence="1">
    <location>
        <begin position="121"/>
        <end position="136"/>
    </location>
</feature>
<dbReference type="Proteomes" id="UP000821853">
    <property type="component" value="Chromosome 1"/>
</dbReference>
<gene>
    <name evidence="2" type="ORF">HPB48_002152</name>
</gene>
<dbReference type="EMBL" id="JABSTR010000001">
    <property type="protein sequence ID" value="KAH9362174.1"/>
    <property type="molecule type" value="Genomic_DNA"/>
</dbReference>
<keyword evidence="3" id="KW-1185">Reference proteome</keyword>
<evidence type="ECO:0000313" key="2">
    <source>
        <dbReference type="EMBL" id="KAH9362174.1"/>
    </source>
</evidence>
<dbReference type="AlphaFoldDB" id="A0A9J6F7N2"/>
<feature type="region of interest" description="Disordered" evidence="1">
    <location>
        <begin position="67"/>
        <end position="88"/>
    </location>
</feature>
<dbReference type="VEuPathDB" id="VectorBase:HLOH_064804"/>
<comment type="caution">
    <text evidence="2">The sequence shown here is derived from an EMBL/GenBank/DDBJ whole genome shotgun (WGS) entry which is preliminary data.</text>
</comment>
<reference evidence="2 3" key="1">
    <citation type="journal article" date="2020" name="Cell">
        <title>Large-Scale Comparative Analyses of Tick Genomes Elucidate Their Genetic Diversity and Vector Capacities.</title>
        <authorList>
            <consortium name="Tick Genome and Microbiome Consortium (TIGMIC)"/>
            <person name="Jia N."/>
            <person name="Wang J."/>
            <person name="Shi W."/>
            <person name="Du L."/>
            <person name="Sun Y."/>
            <person name="Zhan W."/>
            <person name="Jiang J.F."/>
            <person name="Wang Q."/>
            <person name="Zhang B."/>
            <person name="Ji P."/>
            <person name="Bell-Sakyi L."/>
            <person name="Cui X.M."/>
            <person name="Yuan T.T."/>
            <person name="Jiang B.G."/>
            <person name="Yang W.F."/>
            <person name="Lam T.T."/>
            <person name="Chang Q.C."/>
            <person name="Ding S.J."/>
            <person name="Wang X.J."/>
            <person name="Zhu J.G."/>
            <person name="Ruan X.D."/>
            <person name="Zhao L."/>
            <person name="Wei J.T."/>
            <person name="Ye R.Z."/>
            <person name="Que T.C."/>
            <person name="Du C.H."/>
            <person name="Zhou Y.H."/>
            <person name="Cheng J.X."/>
            <person name="Dai P.F."/>
            <person name="Guo W.B."/>
            <person name="Han X.H."/>
            <person name="Huang E.J."/>
            <person name="Li L.F."/>
            <person name="Wei W."/>
            <person name="Gao Y.C."/>
            <person name="Liu J.Z."/>
            <person name="Shao H.Z."/>
            <person name="Wang X."/>
            <person name="Wang C.C."/>
            <person name="Yang T.C."/>
            <person name="Huo Q.B."/>
            <person name="Li W."/>
            <person name="Chen H.Y."/>
            <person name="Chen S.E."/>
            <person name="Zhou L.G."/>
            <person name="Ni X.B."/>
            <person name="Tian J.H."/>
            <person name="Sheng Y."/>
            <person name="Liu T."/>
            <person name="Pan Y.S."/>
            <person name="Xia L.Y."/>
            <person name="Li J."/>
            <person name="Zhao F."/>
            <person name="Cao W.C."/>
        </authorList>
    </citation>
    <scope>NUCLEOTIDE SEQUENCE [LARGE SCALE GENOMIC DNA]</scope>
    <source>
        <strain evidence="2">HaeL-2018</strain>
    </source>
</reference>